<name>R9KYI5_9ACTN</name>
<keyword evidence="2" id="KW-1185">Reference proteome</keyword>
<reference evidence="1 2" key="1">
    <citation type="submission" date="2013-04" db="EMBL/GenBank/DDBJ databases">
        <title>The Genome Sequence of Enterorhabdus caecimuris B7.</title>
        <authorList>
            <consortium name="The Broad Institute Genomics Platform"/>
            <consortium name="The Broad Institute Genome Sequencing Center for Infectious Disease"/>
            <person name="Earl A."/>
            <person name="Xavier R."/>
            <person name="Elson C."/>
            <person name="Duck W."/>
            <person name="Walker B."/>
            <person name="Young S."/>
            <person name="Zeng Q."/>
            <person name="Gargeya S."/>
            <person name="Fitzgerald M."/>
            <person name="Haas B."/>
            <person name="Abouelleil A."/>
            <person name="Allen A.W."/>
            <person name="Alvarado L."/>
            <person name="Arachchi H.M."/>
            <person name="Berlin A.M."/>
            <person name="Chapman S.B."/>
            <person name="Gainer-Dewar J."/>
            <person name="Goldberg J."/>
            <person name="Griggs A."/>
            <person name="Gujja S."/>
            <person name="Hansen M."/>
            <person name="Howarth C."/>
            <person name="Imamovic A."/>
            <person name="Ireland A."/>
            <person name="Larimer J."/>
            <person name="McCowan C."/>
            <person name="Murphy C."/>
            <person name="Pearson M."/>
            <person name="Poon T.W."/>
            <person name="Priest M."/>
            <person name="Roberts A."/>
            <person name="Saif S."/>
            <person name="Shea T."/>
            <person name="Sisk P."/>
            <person name="Sykes S."/>
            <person name="Wortman J."/>
            <person name="Nusbaum C."/>
            <person name="Birren B."/>
        </authorList>
    </citation>
    <scope>NUCLEOTIDE SEQUENCE [LARGE SCALE GENOMIC DNA]</scope>
    <source>
        <strain evidence="1 2">B7</strain>
    </source>
</reference>
<dbReference type="EMBL" id="ASSY01000007">
    <property type="protein sequence ID" value="EOS51465.1"/>
    <property type="molecule type" value="Genomic_DNA"/>
</dbReference>
<sequence>MSKPVAPKGLPSHSSGRAFPVKGSTAACGAGAGERAAARIRARQLVAVYWATVTSSVPSRS</sequence>
<evidence type="ECO:0000313" key="1">
    <source>
        <dbReference type="EMBL" id="EOS51465.1"/>
    </source>
</evidence>
<gene>
    <name evidence="1" type="ORF">C811_00864</name>
</gene>
<evidence type="ECO:0000313" key="2">
    <source>
        <dbReference type="Proteomes" id="UP000014204"/>
    </source>
</evidence>
<comment type="caution">
    <text evidence="1">The sequence shown here is derived from an EMBL/GenBank/DDBJ whole genome shotgun (WGS) entry which is preliminary data.</text>
</comment>
<dbReference type="Proteomes" id="UP000014204">
    <property type="component" value="Unassembled WGS sequence"/>
</dbReference>
<dbReference type="AlphaFoldDB" id="R9KYI5"/>
<dbReference type="HOGENOM" id="CLU_2915192_0_0_11"/>
<proteinExistence type="predicted"/>
<protein>
    <submittedName>
        <fullName evidence="1">Uncharacterized protein</fullName>
    </submittedName>
</protein>
<organism evidence="1 2">
    <name type="scientific">Adlercreutzia caecimuris B7</name>
    <dbReference type="NCBI Taxonomy" id="1235794"/>
    <lineage>
        <taxon>Bacteria</taxon>
        <taxon>Bacillati</taxon>
        <taxon>Actinomycetota</taxon>
        <taxon>Coriobacteriia</taxon>
        <taxon>Eggerthellales</taxon>
        <taxon>Eggerthellaceae</taxon>
        <taxon>Adlercreutzia</taxon>
    </lineage>
</organism>
<accession>R9KYI5</accession>